<dbReference type="InterPro" id="IPR016162">
    <property type="entry name" value="Ald_DH_N"/>
</dbReference>
<dbReference type="CDD" id="cd07118">
    <property type="entry name" value="ALDH_SNDH"/>
    <property type="match status" value="1"/>
</dbReference>
<gene>
    <name evidence="6" type="ORF">CLV78_1165</name>
</gene>
<comment type="caution">
    <text evidence="6">The sequence shown here is derived from an EMBL/GenBank/DDBJ whole genome shotgun (WGS) entry which is preliminary data.</text>
</comment>
<dbReference type="SUPFAM" id="SSF53720">
    <property type="entry name" value="ALDH-like"/>
    <property type="match status" value="1"/>
</dbReference>
<dbReference type="AlphaFoldDB" id="A0A2T0RFI0"/>
<organism evidence="6 7">
    <name type="scientific">Aliiruegeria haliotis</name>
    <dbReference type="NCBI Taxonomy" id="1280846"/>
    <lineage>
        <taxon>Bacteria</taxon>
        <taxon>Pseudomonadati</taxon>
        <taxon>Pseudomonadota</taxon>
        <taxon>Alphaproteobacteria</taxon>
        <taxon>Rhodobacterales</taxon>
        <taxon>Roseobacteraceae</taxon>
        <taxon>Aliiruegeria</taxon>
    </lineage>
</organism>
<sequence>MTELTVIAAADRPLPVEPFRGRHLIDGEWVESADRATFERHSPAHGILVSQSAKGGLAETDAAIEAARKAFDAGLWSRISGKERATILLKVADLIEANIDEIARWETLESGKPITQSRGEVGGAGDLWRYAASLARTMKGDSHNTLGEDMLGVILKEPIGVVSIITPWNFPFWILSQKLPFALAAGCTCVIKPSEMTPTTTVRMGELLIEAGIPAGVVNIVLGYGQPVGSRMSEHPEVDMVTFTGSTAVGKTISATAAGTLKKVALELGGKNPQVIFPNADLDGAADAVTFGVYFNAGECCNSSSRIIVHEDIAETFVENVVALSRRVAFGDPLDPDTQVGAIVTPEHQAKIDGYVREAEAAGARICLGGGSLTVPGADGQFYQPTVVVGVTPDMPIAREEVFGPVLSVLTFRTLDEALAIVNDATYGLSAGIWSDDVHTCLDFARRAQAGTVWTNSWMDGFPEMTFGGMKQSGQGREIGPYGLDEFLEVKTLAMRIGQTRSPWVRGS</sequence>
<evidence type="ECO:0000256" key="1">
    <source>
        <dbReference type="ARBA" id="ARBA00009986"/>
    </source>
</evidence>
<dbReference type="PANTHER" id="PTHR11699">
    <property type="entry name" value="ALDEHYDE DEHYDROGENASE-RELATED"/>
    <property type="match status" value="1"/>
</dbReference>
<accession>A0A2T0RFI0</accession>
<dbReference type="InterPro" id="IPR029510">
    <property type="entry name" value="Ald_DH_CS_GLU"/>
</dbReference>
<dbReference type="InterPro" id="IPR016161">
    <property type="entry name" value="Ald_DH/histidinol_DH"/>
</dbReference>
<dbReference type="FunFam" id="3.40.605.10:FF:000007">
    <property type="entry name" value="NAD/NADP-dependent betaine aldehyde dehydrogenase"/>
    <property type="match status" value="1"/>
</dbReference>
<dbReference type="InterPro" id="IPR016163">
    <property type="entry name" value="Ald_DH_C"/>
</dbReference>
<evidence type="ECO:0000259" key="5">
    <source>
        <dbReference type="Pfam" id="PF00171"/>
    </source>
</evidence>
<dbReference type="RefSeq" id="WP_106208091.1">
    <property type="nucleotide sequence ID" value="NZ_PVTD01000016.1"/>
</dbReference>
<dbReference type="InterPro" id="IPR015590">
    <property type="entry name" value="Aldehyde_DH_dom"/>
</dbReference>
<dbReference type="Proteomes" id="UP000239480">
    <property type="component" value="Unassembled WGS sequence"/>
</dbReference>
<dbReference type="FunFam" id="3.40.309.10:FF:000012">
    <property type="entry name" value="Betaine aldehyde dehydrogenase"/>
    <property type="match status" value="1"/>
</dbReference>
<dbReference type="Gene3D" id="3.40.309.10">
    <property type="entry name" value="Aldehyde Dehydrogenase, Chain A, domain 2"/>
    <property type="match status" value="1"/>
</dbReference>
<evidence type="ECO:0000256" key="3">
    <source>
        <dbReference type="PROSITE-ProRule" id="PRU10007"/>
    </source>
</evidence>
<keyword evidence="2 4" id="KW-0560">Oxidoreductase</keyword>
<evidence type="ECO:0000256" key="2">
    <source>
        <dbReference type="ARBA" id="ARBA00023002"/>
    </source>
</evidence>
<dbReference type="OrthoDB" id="9812625at2"/>
<keyword evidence="7" id="KW-1185">Reference proteome</keyword>
<dbReference type="PROSITE" id="PS00687">
    <property type="entry name" value="ALDEHYDE_DEHYDR_GLU"/>
    <property type="match status" value="1"/>
</dbReference>
<reference evidence="6 7" key="1">
    <citation type="submission" date="2018-03" db="EMBL/GenBank/DDBJ databases">
        <title>Genomic Encyclopedia of Archaeal and Bacterial Type Strains, Phase II (KMG-II): from individual species to whole genera.</title>
        <authorList>
            <person name="Goeker M."/>
        </authorList>
    </citation>
    <scope>NUCLEOTIDE SEQUENCE [LARGE SCALE GENOMIC DNA]</scope>
    <source>
        <strain evidence="6 7">DSM 29328</strain>
    </source>
</reference>
<evidence type="ECO:0000256" key="4">
    <source>
        <dbReference type="RuleBase" id="RU003345"/>
    </source>
</evidence>
<dbReference type="Pfam" id="PF00171">
    <property type="entry name" value="Aldedh"/>
    <property type="match status" value="1"/>
</dbReference>
<dbReference type="Gene3D" id="3.40.605.10">
    <property type="entry name" value="Aldehyde Dehydrogenase, Chain A, domain 1"/>
    <property type="match status" value="1"/>
</dbReference>
<evidence type="ECO:0000313" key="6">
    <source>
        <dbReference type="EMBL" id="PRY19915.1"/>
    </source>
</evidence>
<protein>
    <submittedName>
        <fullName evidence="6">Acyl-CoA reductase-like NAD-dependent aldehyde dehydrogenase</fullName>
    </submittedName>
</protein>
<name>A0A2T0RFI0_9RHOB</name>
<dbReference type="GO" id="GO:0016620">
    <property type="term" value="F:oxidoreductase activity, acting on the aldehyde or oxo group of donors, NAD or NADP as acceptor"/>
    <property type="evidence" value="ECO:0007669"/>
    <property type="project" value="InterPro"/>
</dbReference>
<feature type="domain" description="Aldehyde dehydrogenase" evidence="5">
    <location>
        <begin position="29"/>
        <end position="492"/>
    </location>
</feature>
<evidence type="ECO:0000313" key="7">
    <source>
        <dbReference type="Proteomes" id="UP000239480"/>
    </source>
</evidence>
<proteinExistence type="inferred from homology"/>
<comment type="similarity">
    <text evidence="1 4">Belongs to the aldehyde dehydrogenase family.</text>
</comment>
<feature type="active site" evidence="3">
    <location>
        <position position="267"/>
    </location>
</feature>
<dbReference type="EMBL" id="PVTD01000016">
    <property type="protein sequence ID" value="PRY19915.1"/>
    <property type="molecule type" value="Genomic_DNA"/>
</dbReference>